<evidence type="ECO:0000313" key="3">
    <source>
        <dbReference type="Proteomes" id="UP000029981"/>
    </source>
</evidence>
<gene>
    <name evidence="2" type="ORF">Csa_1G042715</name>
</gene>
<feature type="transmembrane region" description="Helical" evidence="1">
    <location>
        <begin position="93"/>
        <end position="117"/>
    </location>
</feature>
<proteinExistence type="predicted"/>
<reference evidence="2 3" key="4">
    <citation type="journal article" date="2011" name="BMC Genomics">
        <title>RNA-Seq improves annotation of protein-coding genes in the cucumber genome.</title>
        <authorList>
            <person name="Li Z."/>
            <person name="Zhang Z."/>
            <person name="Yan P."/>
            <person name="Huang S."/>
            <person name="Fei Z."/>
            <person name="Lin K."/>
        </authorList>
    </citation>
    <scope>NUCLEOTIDE SEQUENCE [LARGE SCALE GENOMIC DNA]</scope>
    <source>
        <strain evidence="3">cv. 9930</strain>
    </source>
</reference>
<sequence>MGFQYGRVRSNEGLIVHRSEKSLSVQTLAGFPRWAILEIEAYGNEHSFVNCFRNITRVQGRIKATEFAGKCSGKGCILHIGEVFRRVVVWPGAIIMAVVLKGFVYAASISTTVNVWLAMAKKSSSLSAPLITLSRRSKAEWHKTSKEDAYEYDKQHHPTLLAEALHYHKKL</sequence>
<dbReference type="EMBL" id="CM002922">
    <property type="protein sequence ID" value="KGN64164.1"/>
    <property type="molecule type" value="Genomic_DNA"/>
</dbReference>
<evidence type="ECO:0000313" key="2">
    <source>
        <dbReference type="EMBL" id="KGN64164.1"/>
    </source>
</evidence>
<keyword evidence="3" id="KW-1185">Reference proteome</keyword>
<name>A0A0A0LT31_CUCSA</name>
<dbReference type="Proteomes" id="UP000029981">
    <property type="component" value="Chromosome 1"/>
</dbReference>
<accession>A0A0A0LT31</accession>
<reference evidence="2 3" key="2">
    <citation type="journal article" date="2009" name="PLoS ONE">
        <title>An integrated genetic and cytogenetic map of the cucumber genome.</title>
        <authorList>
            <person name="Ren Y."/>
            <person name="Zhang Z."/>
            <person name="Liu J."/>
            <person name="Staub J.E."/>
            <person name="Han Y."/>
            <person name="Cheng Z."/>
            <person name="Li X."/>
            <person name="Lu J."/>
            <person name="Miao H."/>
            <person name="Kang H."/>
            <person name="Xie B."/>
            <person name="Gu X."/>
            <person name="Wang X."/>
            <person name="Du Y."/>
            <person name="Jin W."/>
            <person name="Huang S."/>
        </authorList>
    </citation>
    <scope>NUCLEOTIDE SEQUENCE [LARGE SCALE GENOMIC DNA]</scope>
    <source>
        <strain evidence="3">cv. 9930</strain>
    </source>
</reference>
<reference evidence="2 3" key="3">
    <citation type="journal article" date="2010" name="BMC Genomics">
        <title>Transcriptome sequencing and comparative analysis of cucumber flowers with different sex types.</title>
        <authorList>
            <person name="Guo S."/>
            <person name="Zheng Y."/>
            <person name="Joung J.G."/>
            <person name="Liu S."/>
            <person name="Zhang Z."/>
            <person name="Crasta O.R."/>
            <person name="Sobral B.W."/>
            <person name="Xu Y."/>
            <person name="Huang S."/>
            <person name="Fei Z."/>
        </authorList>
    </citation>
    <scope>NUCLEOTIDE SEQUENCE [LARGE SCALE GENOMIC DNA]</scope>
    <source>
        <strain evidence="3">cv. 9930</strain>
    </source>
</reference>
<evidence type="ECO:0000256" key="1">
    <source>
        <dbReference type="SAM" id="Phobius"/>
    </source>
</evidence>
<dbReference type="Gramene" id="KGN64164">
    <property type="protein sequence ID" value="KGN64164"/>
    <property type="gene ID" value="Csa_1G042715"/>
</dbReference>
<keyword evidence="1" id="KW-0472">Membrane</keyword>
<organism evidence="2 3">
    <name type="scientific">Cucumis sativus</name>
    <name type="common">Cucumber</name>
    <dbReference type="NCBI Taxonomy" id="3659"/>
    <lineage>
        <taxon>Eukaryota</taxon>
        <taxon>Viridiplantae</taxon>
        <taxon>Streptophyta</taxon>
        <taxon>Embryophyta</taxon>
        <taxon>Tracheophyta</taxon>
        <taxon>Spermatophyta</taxon>
        <taxon>Magnoliopsida</taxon>
        <taxon>eudicotyledons</taxon>
        <taxon>Gunneridae</taxon>
        <taxon>Pentapetalae</taxon>
        <taxon>rosids</taxon>
        <taxon>fabids</taxon>
        <taxon>Cucurbitales</taxon>
        <taxon>Cucurbitaceae</taxon>
        <taxon>Benincaseae</taxon>
        <taxon>Cucumis</taxon>
    </lineage>
</organism>
<keyword evidence="1" id="KW-0812">Transmembrane</keyword>
<dbReference type="AlphaFoldDB" id="A0A0A0LT31"/>
<protein>
    <submittedName>
        <fullName evidence="2">Uncharacterized protein</fullName>
    </submittedName>
</protein>
<reference evidence="2 3" key="1">
    <citation type="journal article" date="2009" name="Nat. Genet.">
        <title>The genome of the cucumber, Cucumis sativus L.</title>
        <authorList>
            <person name="Huang S."/>
            <person name="Li R."/>
            <person name="Zhang Z."/>
            <person name="Li L."/>
            <person name="Gu X."/>
            <person name="Fan W."/>
            <person name="Lucas W.J."/>
            <person name="Wang X."/>
            <person name="Xie B."/>
            <person name="Ni P."/>
            <person name="Ren Y."/>
            <person name="Zhu H."/>
            <person name="Li J."/>
            <person name="Lin K."/>
            <person name="Jin W."/>
            <person name="Fei Z."/>
            <person name="Li G."/>
            <person name="Staub J."/>
            <person name="Kilian A."/>
            <person name="van der Vossen E.A."/>
            <person name="Wu Y."/>
            <person name="Guo J."/>
            <person name="He J."/>
            <person name="Jia Z."/>
            <person name="Ren Y."/>
            <person name="Tian G."/>
            <person name="Lu Y."/>
            <person name="Ruan J."/>
            <person name="Qian W."/>
            <person name="Wang M."/>
            <person name="Huang Q."/>
            <person name="Li B."/>
            <person name="Xuan Z."/>
            <person name="Cao J."/>
            <person name="Asan"/>
            <person name="Wu Z."/>
            <person name="Zhang J."/>
            <person name="Cai Q."/>
            <person name="Bai Y."/>
            <person name="Zhao B."/>
            <person name="Han Y."/>
            <person name="Li Y."/>
            <person name="Li X."/>
            <person name="Wang S."/>
            <person name="Shi Q."/>
            <person name="Liu S."/>
            <person name="Cho W.K."/>
            <person name="Kim J.Y."/>
            <person name="Xu Y."/>
            <person name="Heller-Uszynska K."/>
            <person name="Miao H."/>
            <person name="Cheng Z."/>
            <person name="Zhang S."/>
            <person name="Wu J."/>
            <person name="Yang Y."/>
            <person name="Kang H."/>
            <person name="Li M."/>
            <person name="Liang H."/>
            <person name="Ren X."/>
            <person name="Shi Z."/>
            <person name="Wen M."/>
            <person name="Jian M."/>
            <person name="Yang H."/>
            <person name="Zhang G."/>
            <person name="Yang Z."/>
            <person name="Chen R."/>
            <person name="Liu S."/>
            <person name="Li J."/>
            <person name="Ma L."/>
            <person name="Liu H."/>
            <person name="Zhou Y."/>
            <person name="Zhao J."/>
            <person name="Fang X."/>
            <person name="Li G."/>
            <person name="Fang L."/>
            <person name="Li Y."/>
            <person name="Liu D."/>
            <person name="Zheng H."/>
            <person name="Zhang Y."/>
            <person name="Qin N."/>
            <person name="Li Z."/>
            <person name="Yang G."/>
            <person name="Yang S."/>
            <person name="Bolund L."/>
            <person name="Kristiansen K."/>
            <person name="Zheng H."/>
            <person name="Li S."/>
            <person name="Zhang X."/>
            <person name="Yang H."/>
            <person name="Wang J."/>
            <person name="Sun R."/>
            <person name="Zhang B."/>
            <person name="Jiang S."/>
            <person name="Wang J."/>
            <person name="Du Y."/>
            <person name="Li S."/>
        </authorList>
    </citation>
    <scope>NUCLEOTIDE SEQUENCE [LARGE SCALE GENOMIC DNA]</scope>
    <source>
        <strain evidence="3">cv. 9930</strain>
    </source>
</reference>
<keyword evidence="1" id="KW-1133">Transmembrane helix</keyword>